<dbReference type="EMBL" id="AWGJ01000001">
    <property type="protein sequence ID" value="ODN84860.1"/>
    <property type="molecule type" value="Genomic_DNA"/>
</dbReference>
<dbReference type="SUPFAM" id="SSF50129">
    <property type="entry name" value="GroES-like"/>
    <property type="match status" value="1"/>
</dbReference>
<organism evidence="2 3">
    <name type="scientific">Cryptococcus amylolentus CBS 6039</name>
    <dbReference type="NCBI Taxonomy" id="1295533"/>
    <lineage>
        <taxon>Eukaryota</taxon>
        <taxon>Fungi</taxon>
        <taxon>Dikarya</taxon>
        <taxon>Basidiomycota</taxon>
        <taxon>Agaricomycotina</taxon>
        <taxon>Tremellomycetes</taxon>
        <taxon>Tremellales</taxon>
        <taxon>Cryptococcaceae</taxon>
        <taxon>Cryptococcus</taxon>
    </lineage>
</organism>
<dbReference type="OrthoDB" id="10257049at2759"/>
<dbReference type="PANTHER" id="PTHR45348">
    <property type="entry name" value="HYPOTHETICAL OXIDOREDUCTASE (EUROFUNG)"/>
    <property type="match status" value="1"/>
</dbReference>
<evidence type="ECO:0000259" key="1">
    <source>
        <dbReference type="SMART" id="SM00829"/>
    </source>
</evidence>
<evidence type="ECO:0000313" key="2">
    <source>
        <dbReference type="EMBL" id="ODN84860.1"/>
    </source>
</evidence>
<dbReference type="Proteomes" id="UP000094065">
    <property type="component" value="Unassembled WGS sequence"/>
</dbReference>
<comment type="caution">
    <text evidence="2">The sequence shown here is derived from an EMBL/GenBank/DDBJ whole genome shotgun (WGS) entry which is preliminary data.</text>
</comment>
<name>A0A1E3I8B1_9TREE</name>
<dbReference type="Pfam" id="PF00107">
    <property type="entry name" value="ADH_zinc_N"/>
    <property type="match status" value="1"/>
</dbReference>
<dbReference type="GeneID" id="30152026"/>
<dbReference type="InterPro" id="IPR036291">
    <property type="entry name" value="NAD(P)-bd_dom_sf"/>
</dbReference>
<sequence>MSAIPQTMKAWVQNESSALSIQEVSVPDLKANQVLVKVQYAAQNPTDWKHAAALSVPGVINGCDYAGTVVKVGSGLTASRKVGDRVAGTVHGGYFKDEGSYAQYAAVESDLTWVVPESIKLEDAATFGVGWVTALQTIIQHQKHAFPDVEQVSGNPWYIVYGGSTSVGLFAVQLAKALGYKVLAFASPHSYDLVKSYGADATVDYHNQEEGIAEALKITDGGAEYGLDTISEGDSFKIIVAALGKKGKQLNAILPTPKDIKDLNPNLFSEWTLMYTLFGQEFDWTPRSPGKNIWPASQEDRKFGTEAFKHTPTIIEKFGIKPNPVQVTGGFEDVTNGLELLKVRHSVQLGHILLTSRTEQQAFRYQVCHQDRCLRI</sequence>
<dbReference type="STRING" id="1295533.A0A1E3I8B1"/>
<dbReference type="InterPro" id="IPR020843">
    <property type="entry name" value="ER"/>
</dbReference>
<protein>
    <recommendedName>
        <fullName evidence="1">Enoyl reductase (ER) domain-containing protein</fullName>
    </recommendedName>
</protein>
<dbReference type="InterPro" id="IPR011032">
    <property type="entry name" value="GroES-like_sf"/>
</dbReference>
<reference evidence="2 3" key="1">
    <citation type="submission" date="2016-06" db="EMBL/GenBank/DDBJ databases">
        <title>Evolution of pathogenesis and genome organization in the Tremellales.</title>
        <authorList>
            <person name="Cuomo C."/>
            <person name="Litvintseva A."/>
            <person name="Heitman J."/>
            <person name="Chen Y."/>
            <person name="Sun S."/>
            <person name="Springer D."/>
            <person name="Dromer F."/>
            <person name="Young S."/>
            <person name="Zeng Q."/>
            <person name="Chapman S."/>
            <person name="Gujja S."/>
            <person name="Saif S."/>
            <person name="Birren B."/>
        </authorList>
    </citation>
    <scope>NUCLEOTIDE SEQUENCE [LARGE SCALE GENOMIC DNA]</scope>
    <source>
        <strain evidence="2 3">CBS 6039</strain>
    </source>
</reference>
<dbReference type="AlphaFoldDB" id="A0A1E3I8B1"/>
<dbReference type="Pfam" id="PF08240">
    <property type="entry name" value="ADH_N"/>
    <property type="match status" value="1"/>
</dbReference>
<feature type="domain" description="Enoyl reductase (ER)" evidence="1">
    <location>
        <begin position="14"/>
        <end position="354"/>
    </location>
</feature>
<dbReference type="CDD" id="cd08249">
    <property type="entry name" value="enoyl_reductase_like"/>
    <property type="match status" value="1"/>
</dbReference>
<dbReference type="SMART" id="SM00829">
    <property type="entry name" value="PKS_ER"/>
    <property type="match status" value="1"/>
</dbReference>
<dbReference type="InterPro" id="IPR013149">
    <property type="entry name" value="ADH-like_C"/>
</dbReference>
<dbReference type="RefSeq" id="XP_018998662.1">
    <property type="nucleotide sequence ID" value="XM_019133957.1"/>
</dbReference>
<gene>
    <name evidence="2" type="ORF">L202_00717</name>
</gene>
<dbReference type="EMBL" id="AWGJ01000001">
    <property type="protein sequence ID" value="ODN84859.1"/>
    <property type="molecule type" value="Genomic_DNA"/>
</dbReference>
<dbReference type="InterPro" id="IPR013154">
    <property type="entry name" value="ADH-like_N"/>
</dbReference>
<accession>A0A1E3I8B1</accession>
<dbReference type="Gene3D" id="3.90.180.10">
    <property type="entry name" value="Medium-chain alcohol dehydrogenases, catalytic domain"/>
    <property type="match status" value="1"/>
</dbReference>
<dbReference type="PANTHER" id="PTHR45348:SF7">
    <property type="entry name" value="ZINC BINDING OXIDOREDUCTASE, PUTATIVE-RELATED"/>
    <property type="match status" value="1"/>
</dbReference>
<dbReference type="RefSeq" id="XP_018998663.1">
    <property type="nucleotide sequence ID" value="XM_019133958.1"/>
</dbReference>
<dbReference type="InterPro" id="IPR047122">
    <property type="entry name" value="Trans-enoyl_RdTase-like"/>
</dbReference>
<proteinExistence type="predicted"/>
<dbReference type="SUPFAM" id="SSF51735">
    <property type="entry name" value="NAD(P)-binding Rossmann-fold domains"/>
    <property type="match status" value="1"/>
</dbReference>
<keyword evidence="3" id="KW-1185">Reference proteome</keyword>
<dbReference type="GO" id="GO:0016651">
    <property type="term" value="F:oxidoreductase activity, acting on NAD(P)H"/>
    <property type="evidence" value="ECO:0007669"/>
    <property type="project" value="InterPro"/>
</dbReference>
<evidence type="ECO:0000313" key="3">
    <source>
        <dbReference type="Proteomes" id="UP000094065"/>
    </source>
</evidence>
<dbReference type="Gene3D" id="3.40.50.720">
    <property type="entry name" value="NAD(P)-binding Rossmann-like Domain"/>
    <property type="match status" value="1"/>
</dbReference>